<dbReference type="SUPFAM" id="SSF47413">
    <property type="entry name" value="lambda repressor-like DNA-binding domains"/>
    <property type="match status" value="1"/>
</dbReference>
<dbReference type="Pfam" id="PF13560">
    <property type="entry name" value="HTH_31"/>
    <property type="match status" value="1"/>
</dbReference>
<proteinExistence type="predicted"/>
<dbReference type="Proteomes" id="UP000186040">
    <property type="component" value="Unassembled WGS sequence"/>
</dbReference>
<keyword evidence="3" id="KW-1185">Reference proteome</keyword>
<gene>
    <name evidence="2" type="ORF">BJP25_24825</name>
</gene>
<dbReference type="GO" id="GO:0003677">
    <property type="term" value="F:DNA binding"/>
    <property type="evidence" value="ECO:0007669"/>
    <property type="project" value="InterPro"/>
</dbReference>
<accession>A0A1Q9LID4</accession>
<dbReference type="OrthoDB" id="3626489at2"/>
<protein>
    <recommendedName>
        <fullName evidence="1">HTH cro/C1-type domain-containing protein</fullName>
    </recommendedName>
</protein>
<dbReference type="EMBL" id="MKQR01000019">
    <property type="protein sequence ID" value="OLR91754.1"/>
    <property type="molecule type" value="Genomic_DNA"/>
</dbReference>
<dbReference type="PROSITE" id="PS50943">
    <property type="entry name" value="HTH_CROC1"/>
    <property type="match status" value="1"/>
</dbReference>
<evidence type="ECO:0000313" key="2">
    <source>
        <dbReference type="EMBL" id="OLR91754.1"/>
    </source>
</evidence>
<evidence type="ECO:0000259" key="1">
    <source>
        <dbReference type="PROSITE" id="PS50943"/>
    </source>
</evidence>
<dbReference type="RefSeq" id="WP_075976472.1">
    <property type="nucleotide sequence ID" value="NZ_MKQR01000019.1"/>
</dbReference>
<organism evidence="2 3">
    <name type="scientific">Actinokineospora bangkokensis</name>
    <dbReference type="NCBI Taxonomy" id="1193682"/>
    <lineage>
        <taxon>Bacteria</taxon>
        <taxon>Bacillati</taxon>
        <taxon>Actinomycetota</taxon>
        <taxon>Actinomycetes</taxon>
        <taxon>Pseudonocardiales</taxon>
        <taxon>Pseudonocardiaceae</taxon>
        <taxon>Actinokineospora</taxon>
    </lineage>
</organism>
<comment type="caution">
    <text evidence="2">The sequence shown here is derived from an EMBL/GenBank/DDBJ whole genome shotgun (WGS) entry which is preliminary data.</text>
</comment>
<dbReference type="CDD" id="cd00093">
    <property type="entry name" value="HTH_XRE"/>
    <property type="match status" value="1"/>
</dbReference>
<evidence type="ECO:0000313" key="3">
    <source>
        <dbReference type="Proteomes" id="UP000186040"/>
    </source>
</evidence>
<dbReference type="Gene3D" id="1.10.260.40">
    <property type="entry name" value="lambda repressor-like DNA-binding domains"/>
    <property type="match status" value="1"/>
</dbReference>
<dbReference type="STRING" id="1193682.BJP25_24825"/>
<dbReference type="InterPro" id="IPR010982">
    <property type="entry name" value="Lambda_DNA-bd_dom_sf"/>
</dbReference>
<reference evidence="2 3" key="1">
    <citation type="submission" date="2016-10" db="EMBL/GenBank/DDBJ databases">
        <title>The Draft Genome Sequence of Actinokineospora bangkokensis 44EHWT reveals the biosynthetic pathway of antifungal compounds Thailandins with unusual extender unit butylmalonyl-CoA.</title>
        <authorList>
            <person name="Greule A."/>
            <person name="Intra B."/>
            <person name="Flemming S."/>
            <person name="Rommel M.G."/>
            <person name="Panbangred W."/>
            <person name="Bechthold A."/>
        </authorList>
    </citation>
    <scope>NUCLEOTIDE SEQUENCE [LARGE SCALE GENOMIC DNA]</scope>
    <source>
        <strain evidence="2 3">44EHW</strain>
    </source>
</reference>
<sequence length="225" mass="22803">MTAGFGRALRAHRRAARLTQAELGARVGYHHSLISKVEGGVRLPPPGLARAADVALGAGGGLLALVDDRPRGTLLSLLPGADPGVAVLPVRWPARLTARCPEHGTTGCAVPSAARARVLLARLGHEAGSDLVHVLTALLGECAAADDLATVEWALHRMAPAGSPVLLVLAAHFARVAGGLRAARGQDALGMAWLGQGLVWAAAADCPVTTADLLADAAVLTGVPA</sequence>
<dbReference type="SMART" id="SM00530">
    <property type="entry name" value="HTH_XRE"/>
    <property type="match status" value="1"/>
</dbReference>
<name>A0A1Q9LID4_9PSEU</name>
<dbReference type="AlphaFoldDB" id="A0A1Q9LID4"/>
<feature type="domain" description="HTH cro/C1-type" evidence="1">
    <location>
        <begin position="9"/>
        <end position="44"/>
    </location>
</feature>
<dbReference type="InterPro" id="IPR001387">
    <property type="entry name" value="Cro/C1-type_HTH"/>
</dbReference>